<dbReference type="EMBL" id="FNMU01000002">
    <property type="protein sequence ID" value="SDW31963.1"/>
    <property type="molecule type" value="Genomic_DNA"/>
</dbReference>
<dbReference type="InterPro" id="IPR000014">
    <property type="entry name" value="PAS"/>
</dbReference>
<evidence type="ECO:0000313" key="3">
    <source>
        <dbReference type="EMBL" id="SDW31963.1"/>
    </source>
</evidence>
<dbReference type="InterPro" id="IPR013767">
    <property type="entry name" value="PAS_fold"/>
</dbReference>
<sequence>MENNEDEYVAGDNARFYEALFQNNLNPIAVIDIQGNYIKANDAFCKFVNVQPQDLLKMNIRNFLPPNQESVDLEEHFRLWEIGGTIETPYLVNDEIKTLELTLTPIKYRGIKCVLGVGRDITLQKKAYKNLQKSEARNESINKALPDLIFEMDAKGNFIDYNAPDDNDLLFSPNAFLN</sequence>
<evidence type="ECO:0000259" key="1">
    <source>
        <dbReference type="PROSITE" id="PS50112"/>
    </source>
</evidence>
<dbReference type="AlphaFoldDB" id="A0A1H2SJT4"/>
<dbReference type="EMBL" id="RJJG01000004">
    <property type="protein sequence ID" value="RNI09080.1"/>
    <property type="molecule type" value="Genomic_DNA"/>
</dbReference>
<dbReference type="SMART" id="SM00091">
    <property type="entry name" value="PAS"/>
    <property type="match status" value="1"/>
</dbReference>
<evidence type="ECO:0000313" key="5">
    <source>
        <dbReference type="Proteomes" id="UP000267921"/>
    </source>
</evidence>
<dbReference type="SUPFAM" id="SSF55785">
    <property type="entry name" value="PYP-like sensor domain (PAS domain)"/>
    <property type="match status" value="2"/>
</dbReference>
<dbReference type="Gene3D" id="3.30.450.20">
    <property type="entry name" value="PAS domain"/>
    <property type="match status" value="1"/>
</dbReference>
<dbReference type="Pfam" id="PF00989">
    <property type="entry name" value="PAS"/>
    <property type="match status" value="1"/>
</dbReference>
<dbReference type="RefSeq" id="WP_083433085.1">
    <property type="nucleotide sequence ID" value="NZ_CP017921.1"/>
</dbReference>
<feature type="domain" description="PAS" evidence="1">
    <location>
        <begin position="13"/>
        <end position="67"/>
    </location>
</feature>
<dbReference type="Proteomes" id="UP000267921">
    <property type="component" value="Unassembled WGS sequence"/>
</dbReference>
<proteinExistence type="predicted"/>
<evidence type="ECO:0000313" key="4">
    <source>
        <dbReference type="Proteomes" id="UP000198669"/>
    </source>
</evidence>
<gene>
    <name evidence="2" type="ORF">EFE40_06365</name>
    <name evidence="3" type="ORF">SAMN04515625_0691</name>
</gene>
<dbReference type="PROSITE" id="PS50112">
    <property type="entry name" value="PAS"/>
    <property type="match status" value="1"/>
</dbReference>
<reference evidence="2 5" key="2">
    <citation type="submission" date="2018-10" db="EMBL/GenBank/DDBJ databases">
        <title>Cultivation of a novel Methanohalophilus strain from Kebrit Deep of the Red Sea and a genomic comparison of members of the genus Methanohalophilus.</title>
        <authorList>
            <person name="Guan Y."/>
            <person name="Ngugi D.K."/>
            <person name="Stingl U."/>
        </authorList>
    </citation>
    <scope>NUCLEOTIDE SEQUENCE [LARGE SCALE GENOMIC DNA]</scope>
    <source>
        <strain evidence="2 5">DSM 3094</strain>
    </source>
</reference>
<dbReference type="InterPro" id="IPR035965">
    <property type="entry name" value="PAS-like_dom_sf"/>
</dbReference>
<organism evidence="3 4">
    <name type="scientific">Methanohalophilus halophilus</name>
    <dbReference type="NCBI Taxonomy" id="2177"/>
    <lineage>
        <taxon>Archaea</taxon>
        <taxon>Methanobacteriati</taxon>
        <taxon>Methanobacteriota</taxon>
        <taxon>Stenosarchaea group</taxon>
        <taxon>Methanomicrobia</taxon>
        <taxon>Methanosarcinales</taxon>
        <taxon>Methanosarcinaceae</taxon>
        <taxon>Methanohalophilus</taxon>
    </lineage>
</organism>
<dbReference type="GO" id="GO:0006355">
    <property type="term" value="P:regulation of DNA-templated transcription"/>
    <property type="evidence" value="ECO:0007669"/>
    <property type="project" value="InterPro"/>
</dbReference>
<protein>
    <submittedName>
        <fullName evidence="2">PAS domain S-box protein</fullName>
    </submittedName>
    <submittedName>
        <fullName evidence="3">PAS domain S-box-containing protein</fullName>
    </submittedName>
</protein>
<reference evidence="3 4" key="1">
    <citation type="submission" date="2016-10" db="EMBL/GenBank/DDBJ databases">
        <authorList>
            <person name="de Groot N.N."/>
        </authorList>
    </citation>
    <scope>NUCLEOTIDE SEQUENCE [LARGE SCALE GENOMIC DNA]</scope>
    <source>
        <strain evidence="3 4">Z-7982</strain>
    </source>
</reference>
<dbReference type="GeneID" id="30583884"/>
<dbReference type="Proteomes" id="UP000198669">
    <property type="component" value="Unassembled WGS sequence"/>
</dbReference>
<evidence type="ECO:0000313" key="2">
    <source>
        <dbReference type="EMBL" id="RNI09080.1"/>
    </source>
</evidence>
<accession>A0A1H2SJT4</accession>
<dbReference type="NCBIfam" id="TIGR00229">
    <property type="entry name" value="sensory_box"/>
    <property type="match status" value="1"/>
</dbReference>
<name>A0A1H2SJT4_9EURY</name>
<dbReference type="CDD" id="cd00130">
    <property type="entry name" value="PAS"/>
    <property type="match status" value="1"/>
</dbReference>